<dbReference type="Pfam" id="PF13238">
    <property type="entry name" value="AAA_18"/>
    <property type="match status" value="1"/>
</dbReference>
<accession>A0A364JNA1</accession>
<organism evidence="1 2">
    <name type="scientific">Macrococcoides goetzii</name>
    <dbReference type="NCBI Taxonomy" id="1891097"/>
    <lineage>
        <taxon>Bacteria</taxon>
        <taxon>Bacillati</taxon>
        <taxon>Bacillota</taxon>
        <taxon>Bacilli</taxon>
        <taxon>Bacillales</taxon>
        <taxon>Staphylococcaceae</taxon>
        <taxon>Macrococcoides</taxon>
    </lineage>
</organism>
<protein>
    <submittedName>
        <fullName evidence="1">Adenylyl-sulfate kinase</fullName>
    </submittedName>
</protein>
<dbReference type="AlphaFoldDB" id="A0A364JNA1"/>
<keyword evidence="1" id="KW-0418">Kinase</keyword>
<dbReference type="Gene3D" id="3.40.50.300">
    <property type="entry name" value="P-loop containing nucleotide triphosphate hydrolases"/>
    <property type="match status" value="1"/>
</dbReference>
<comment type="caution">
    <text evidence="1">The sequence shown here is derived from an EMBL/GenBank/DDBJ whole genome shotgun (WGS) entry which is preliminary data.</text>
</comment>
<dbReference type="EMBL" id="MJBI02000001">
    <property type="protein sequence ID" value="RAI82466.1"/>
    <property type="molecule type" value="Genomic_DNA"/>
</dbReference>
<dbReference type="GO" id="GO:0016301">
    <property type="term" value="F:kinase activity"/>
    <property type="evidence" value="ECO:0007669"/>
    <property type="project" value="UniProtKB-KW"/>
</dbReference>
<evidence type="ECO:0000313" key="2">
    <source>
        <dbReference type="Proteomes" id="UP000229523"/>
    </source>
</evidence>
<dbReference type="InterPro" id="IPR027417">
    <property type="entry name" value="P-loop_NTPase"/>
</dbReference>
<name>A0A364JNA1_9STAP</name>
<dbReference type="Proteomes" id="UP000229523">
    <property type="component" value="Unassembled WGS sequence"/>
</dbReference>
<proteinExistence type="predicted"/>
<evidence type="ECO:0000313" key="1">
    <source>
        <dbReference type="EMBL" id="RAI82466.1"/>
    </source>
</evidence>
<keyword evidence="1" id="KW-0808">Transferase</keyword>
<sequence length="182" mass="21230">MRFNIGDISMILNNQLRVIWINGAFGVGKTTVANLLKVKIINSIIFDPEIAGTMLNKIYPEEMKKENFQDYIEWRNINNEILRKLIEGTDKIIIIPMTITNLNYYQEIISGLNSKIIRQFLLVADDYILIDRLNSRNESDRWPYDQINHCIRSFESIDFGTRIDTNVMNLDSIVEVIIESIK</sequence>
<gene>
    <name evidence="1" type="ORF">BFS35_001920</name>
</gene>
<reference evidence="1 2" key="1">
    <citation type="journal article" date="2018" name="Front. Microbiol.">
        <title>Description and Comparative Genomics of Macrococcus caseolyticus subsp. hominis subsp. nov., Macrococcus goetzii sp. nov., Macrococcus epidermidis sp. nov., and Macrococcus bohemicus sp. nov., Novel Macrococci From Human Clinical Material With Virulence Potential and Suspected Uptake of Foreign DNA by Natural Transformation.</title>
        <authorList>
            <person name="Maslanova I."/>
            <person name="Wertheimer Z."/>
            <person name="Sedlacek I."/>
            <person name="Svec P."/>
            <person name="Indrakova A."/>
            <person name="Kovarovic V."/>
            <person name="Schumann P."/>
            <person name="Sproer C."/>
            <person name="Kralova S."/>
            <person name="Sedo O."/>
            <person name="Kristofova L."/>
            <person name="Vrbovska V."/>
            <person name="Fuzik T."/>
            <person name="Petras P."/>
            <person name="Zdrahal Z."/>
            <person name="Ruzickova V."/>
            <person name="Doskar J."/>
            <person name="Pantucek R."/>
        </authorList>
    </citation>
    <scope>NUCLEOTIDE SEQUENCE [LARGE SCALE GENOMIC DNA]</scope>
    <source>
        <strain evidence="1 2">CCM 4927</strain>
    </source>
</reference>
<keyword evidence="2" id="KW-1185">Reference proteome</keyword>
<dbReference type="SUPFAM" id="SSF52540">
    <property type="entry name" value="P-loop containing nucleoside triphosphate hydrolases"/>
    <property type="match status" value="1"/>
</dbReference>